<dbReference type="EMBL" id="KU686204">
    <property type="protein sequence ID" value="AOV60355.1"/>
    <property type="molecule type" value="Genomic_DNA"/>
</dbReference>
<dbReference type="OrthoDB" id="12155at10239"/>
<reference evidence="4 5" key="1">
    <citation type="journal article" date="2016" name="Virology">
        <title>The genomic content and context of auxiliary metabolic genes in marine cyanomyoviruses.</title>
        <authorList>
            <person name="Crummett L.T."/>
            <person name="Puxty R.J."/>
            <person name="Weihe C."/>
            <person name="Marston M.F."/>
            <person name="Martiny J.B."/>
        </authorList>
    </citation>
    <scope>NUCLEOTIDE SEQUENCE [LARGE SCALE GENOMIC DNA]</scope>
    <source>
        <strain evidence="1">0808SB05</strain>
        <strain evidence="2">0908SB82</strain>
        <strain evidence="3">1109NB16</strain>
    </source>
</reference>
<proteinExistence type="predicted"/>
<gene>
    <name evidence="3" type="ORF">N161109_209</name>
    <name evidence="1" type="ORF">S050808_208</name>
    <name evidence="2" type="ORF">S820908_208</name>
</gene>
<accession>A0A1D8KNY8</accession>
<evidence type="ECO:0000313" key="4">
    <source>
        <dbReference type="Proteomes" id="UP000202784"/>
    </source>
</evidence>
<dbReference type="Gene3D" id="2.60.120.620">
    <property type="entry name" value="q2cbj1_9rhob like domain"/>
    <property type="match status" value="1"/>
</dbReference>
<evidence type="ECO:0000313" key="3">
    <source>
        <dbReference type="EMBL" id="AOV60812.1"/>
    </source>
</evidence>
<dbReference type="Proteomes" id="UP000241903">
    <property type="component" value="Segment"/>
</dbReference>
<dbReference type="Proteomes" id="UP000240393">
    <property type="component" value="Segment"/>
</dbReference>
<dbReference type="SUPFAM" id="SSF51197">
    <property type="entry name" value="Clavaminate synthase-like"/>
    <property type="match status" value="1"/>
</dbReference>
<dbReference type="GeneID" id="30307794"/>
<dbReference type="KEGG" id="vg:30307794"/>
<dbReference type="Proteomes" id="UP000202784">
    <property type="component" value="Segment"/>
</dbReference>
<keyword evidence="4" id="KW-1185">Reference proteome</keyword>
<dbReference type="InterPro" id="IPR012668">
    <property type="entry name" value="CHP02466"/>
</dbReference>
<dbReference type="EMBL" id="KU686205">
    <property type="protein sequence ID" value="AOV60583.1"/>
    <property type="molecule type" value="Genomic_DNA"/>
</dbReference>
<evidence type="ECO:0000313" key="2">
    <source>
        <dbReference type="EMBL" id="AOV60583.1"/>
    </source>
</evidence>
<dbReference type="RefSeq" id="YP_009322644.1">
    <property type="nucleotide sequence ID" value="NC_031922.1"/>
</dbReference>
<evidence type="ECO:0000313" key="1">
    <source>
        <dbReference type="EMBL" id="AOV60355.1"/>
    </source>
</evidence>
<dbReference type="Pfam" id="PF13759">
    <property type="entry name" value="2OG-FeII_Oxy_5"/>
    <property type="match status" value="1"/>
</dbReference>
<protein>
    <submittedName>
        <fullName evidence="1">2OG-Fe(II) oxygenase superfamily domain containing protein</fullName>
    </submittedName>
</protein>
<dbReference type="EMBL" id="KU686206">
    <property type="protein sequence ID" value="AOV60812.1"/>
    <property type="molecule type" value="Genomic_DNA"/>
</dbReference>
<name>A0A1D8KNY8_9CAUD</name>
<evidence type="ECO:0000313" key="5">
    <source>
        <dbReference type="Proteomes" id="UP000240393"/>
    </source>
</evidence>
<organism evidence="1 5">
    <name type="scientific">Synechococcus phage S-CAM9</name>
    <dbReference type="NCBI Taxonomy" id="1883369"/>
    <lineage>
        <taxon>Viruses</taxon>
        <taxon>Duplodnaviria</taxon>
        <taxon>Heunggongvirae</taxon>
        <taxon>Uroviricota</taxon>
        <taxon>Caudoviricetes</taxon>
        <taxon>Pantevenvirales</taxon>
        <taxon>Kyanoviridae</taxon>
        <taxon>Kanaloavirus</taxon>
        <taxon>Kanaloavirus scam9</taxon>
    </lineage>
</organism>
<sequence length="176" mass="20924">MVKDLIWKYKLEKHSEIRDELIKQIYKQGGKFGKYSGSNTFTDIQLQEIDKRYSEYFVPYLDGFLNQVLMKSGCNVVDYHYWYVRYIQKGQLSWHIHHNCHMSAVYYLKLESGEDATEFYDPSTQNIYKPDVEEGDIIFFPAYLPHRSRTINSDREKIVMSINFNLGIDRNPIIAK</sequence>